<evidence type="ECO:0000313" key="11">
    <source>
        <dbReference type="Proteomes" id="UP000019132"/>
    </source>
</evidence>
<evidence type="ECO:0000256" key="6">
    <source>
        <dbReference type="ARBA" id="ARBA00023242"/>
    </source>
</evidence>
<keyword evidence="2" id="KW-0509">mRNA transport</keyword>
<protein>
    <recommendedName>
        <fullName evidence="7">Nuclear pore complex protein</fullName>
    </recommendedName>
</protein>
<evidence type="ECO:0000256" key="7">
    <source>
        <dbReference type="RuleBase" id="RU365072"/>
    </source>
</evidence>
<sequence>MATRDGSTTQRLIEGADETLNFLVNSIPDLQDAQTSRFALSGACATDRSSVNAVYSGSEGLSAMSSDTFYFNSSAASSAASQSIFSSARGIDTAPPSGSLSNFDDAQEETMDDALMPSSVVDLSVRKGFLHVKGVFPDHSAEYIDIDPRFMTIGELKRAFCAKRETHKDLGFDARGAKIMFDGQLVEDDWLVVDCGMGLDGVIHIVKAFTGGFLTGARSDHLELRVNAQPVDPKLPISSIASVYARQNAPNEASMLSLATTFQLSSSQAETLSRHVRPEEANFAEIASDFYEHLENVQNTDLYCENLLKGYIDVLQTRLEHLEATAQGKYASTRQRLREDIQELRDERNTWRLLYELRQICHTDDVEDENDDTLMLGAEGGEELHFDMLEDDAIRLLETRNENFKIQSVVKTWLETIALEKTVAISEKRGTSGSRTLKLMKKNLINKEEVVHLDPDAMLREGDEFILEDDAEDEAELMKSVWLFIRAGKISDAVDLCIRLGQSWRAASLSGGTPLGASESSERKDMALDRWGNPFRALWKTTCWKFSEHKDLNLTKGNNLLAREYEEIIYAALSGNVEVIAKSRLCETWEDHIWAYLRAMTEQQQDEILYKLLKVKTQSSQLVVGNNAHYLRHYINLLEKTKYLKRYQANLDTLFEELKGSRIESVRAQANQPHRHIQAKLVTAKVEYIVSNILDIMLFNPDDDSYNWDLQLNSRVQADELSPLFLRFAAHFILFSLFTGEKFDEQAGHMILKLYIRHLVKHRQLQLVPVYASRLPYPGAVEIYVQVLATVEDTLEREMVVKRILQYSDMEVLSTVLQISVDRMCEEYRQTSEDQKQASFASTSVATSAIDVRRMRTIEYLCFYNEHRAEALCRANILARQFVKEGKFSALHQLFAEIVPEDSVGIVNLHRGIQTKDDHEIDLCIRELLCWKTYIRACTHYDSWRNCVGNAVSWTLYSEEKEFLTELMYHVSRATTGLLEALHFENGWLMQCSEVEGDDTVIRQLCLPLLVFNLHYMQLESARIIMRLSFYPEDAKLQLARPLMEKSLEVADVVADEHYGVYNALSQNECRDLLHGIRESSIALVYTEPSPPSSSTTEDAN</sequence>
<dbReference type="InterPro" id="IPR029071">
    <property type="entry name" value="Ubiquitin-like_domsf"/>
</dbReference>
<dbReference type="InParanoid" id="K3WKE9"/>
<evidence type="ECO:0000256" key="1">
    <source>
        <dbReference type="ARBA" id="ARBA00022448"/>
    </source>
</evidence>
<dbReference type="PANTHER" id="PTHR13003">
    <property type="entry name" value="NUP107-RELATED"/>
    <property type="match status" value="1"/>
</dbReference>
<dbReference type="GO" id="GO:0017056">
    <property type="term" value="F:structural constituent of nuclear pore"/>
    <property type="evidence" value="ECO:0007669"/>
    <property type="project" value="UniProtKB-UniRule"/>
</dbReference>
<keyword evidence="6 7" id="KW-0539">Nucleus</keyword>
<dbReference type="PANTHER" id="PTHR13003:SF2">
    <property type="entry name" value="NUCLEAR PORE COMPLEX PROTEIN NUP107"/>
    <property type="match status" value="1"/>
</dbReference>
<dbReference type="GO" id="GO:0006406">
    <property type="term" value="P:mRNA export from nucleus"/>
    <property type="evidence" value="ECO:0007669"/>
    <property type="project" value="TreeGrafter"/>
</dbReference>
<dbReference type="Gene3D" id="1.20.190.50">
    <property type="match status" value="1"/>
</dbReference>
<organism evidence="10 11">
    <name type="scientific">Globisporangium ultimum (strain ATCC 200006 / CBS 805.95 / DAOM BR144)</name>
    <name type="common">Pythium ultimum</name>
    <dbReference type="NCBI Taxonomy" id="431595"/>
    <lineage>
        <taxon>Eukaryota</taxon>
        <taxon>Sar</taxon>
        <taxon>Stramenopiles</taxon>
        <taxon>Oomycota</taxon>
        <taxon>Peronosporomycetes</taxon>
        <taxon>Pythiales</taxon>
        <taxon>Pythiaceae</taxon>
        <taxon>Globisporangium</taxon>
    </lineage>
</organism>
<dbReference type="InterPro" id="IPR007252">
    <property type="entry name" value="Nup84/Nup107"/>
</dbReference>
<keyword evidence="7" id="KW-0472">Membrane</keyword>
<evidence type="ECO:0000259" key="9">
    <source>
        <dbReference type="PROSITE" id="PS50053"/>
    </source>
</evidence>
<dbReference type="HOGENOM" id="CLU_301386_0_0_1"/>
<dbReference type="OMA" id="MAHIVLF"/>
<comment type="function">
    <text evidence="7">Functions as a component of the nuclear pore complex (NPC).</text>
</comment>
<evidence type="ECO:0000256" key="2">
    <source>
        <dbReference type="ARBA" id="ARBA00022816"/>
    </source>
</evidence>
<feature type="coiled-coil region" evidence="8">
    <location>
        <begin position="327"/>
        <end position="354"/>
    </location>
</feature>
<reference evidence="11" key="2">
    <citation type="submission" date="2010-04" db="EMBL/GenBank/DDBJ databases">
        <authorList>
            <person name="Buell R."/>
            <person name="Hamilton J."/>
            <person name="Hostetler J."/>
        </authorList>
    </citation>
    <scope>NUCLEOTIDE SEQUENCE [LARGE SCALE GENOMIC DNA]</scope>
    <source>
        <strain evidence="11">DAOM:BR144</strain>
    </source>
</reference>
<dbReference type="SUPFAM" id="SSF54236">
    <property type="entry name" value="Ubiquitin-like"/>
    <property type="match status" value="1"/>
</dbReference>
<dbReference type="Pfam" id="PF04121">
    <property type="entry name" value="Nup84_Nup100"/>
    <property type="match status" value="1"/>
</dbReference>
<dbReference type="InterPro" id="IPR000626">
    <property type="entry name" value="Ubiquitin-like_dom"/>
</dbReference>
<evidence type="ECO:0000256" key="4">
    <source>
        <dbReference type="ARBA" id="ARBA00023010"/>
    </source>
</evidence>
<evidence type="ECO:0000256" key="8">
    <source>
        <dbReference type="SAM" id="Coils"/>
    </source>
</evidence>
<dbReference type="Proteomes" id="UP000019132">
    <property type="component" value="Unassembled WGS sequence"/>
</dbReference>
<comment type="similarity">
    <text evidence="7">Belongs to the nucleoporin Nup84/Nup107 family.</text>
</comment>
<evidence type="ECO:0000256" key="3">
    <source>
        <dbReference type="ARBA" id="ARBA00022927"/>
    </source>
</evidence>
<name>K3WKE9_GLOUD</name>
<keyword evidence="8" id="KW-0175">Coiled coil</keyword>
<dbReference type="EnsemblProtists" id="PYU1_T005441">
    <property type="protein sequence ID" value="PYU1_T005441"/>
    <property type="gene ID" value="PYU1_G005430"/>
</dbReference>
<reference evidence="10" key="3">
    <citation type="submission" date="2015-02" db="UniProtKB">
        <authorList>
            <consortium name="EnsemblProtists"/>
        </authorList>
    </citation>
    <scope>IDENTIFICATION</scope>
    <source>
        <strain evidence="10">DAOM BR144</strain>
    </source>
</reference>
<dbReference type="eggNOG" id="KOG1964">
    <property type="taxonomic scope" value="Eukaryota"/>
</dbReference>
<dbReference type="GO" id="GO:0031080">
    <property type="term" value="C:nuclear pore outer ring"/>
    <property type="evidence" value="ECO:0007669"/>
    <property type="project" value="TreeGrafter"/>
</dbReference>
<dbReference type="VEuPathDB" id="FungiDB:PYU1_G005430"/>
<reference evidence="11" key="1">
    <citation type="journal article" date="2010" name="Genome Biol.">
        <title>Genome sequence of the necrotrophic plant pathogen Pythium ultimum reveals original pathogenicity mechanisms and effector repertoire.</title>
        <authorList>
            <person name="Levesque C.A."/>
            <person name="Brouwer H."/>
            <person name="Cano L."/>
            <person name="Hamilton J.P."/>
            <person name="Holt C."/>
            <person name="Huitema E."/>
            <person name="Raffaele S."/>
            <person name="Robideau G.P."/>
            <person name="Thines M."/>
            <person name="Win J."/>
            <person name="Zerillo M.M."/>
            <person name="Beakes G.W."/>
            <person name="Boore J.L."/>
            <person name="Busam D."/>
            <person name="Dumas B."/>
            <person name="Ferriera S."/>
            <person name="Fuerstenberg S.I."/>
            <person name="Gachon C.M."/>
            <person name="Gaulin E."/>
            <person name="Govers F."/>
            <person name="Grenville-Briggs L."/>
            <person name="Horner N."/>
            <person name="Hostetler J."/>
            <person name="Jiang R.H."/>
            <person name="Johnson J."/>
            <person name="Krajaejun T."/>
            <person name="Lin H."/>
            <person name="Meijer H.J."/>
            <person name="Moore B."/>
            <person name="Morris P."/>
            <person name="Phuntmart V."/>
            <person name="Puiu D."/>
            <person name="Shetty J."/>
            <person name="Stajich J.E."/>
            <person name="Tripathy S."/>
            <person name="Wawra S."/>
            <person name="van West P."/>
            <person name="Whitty B.R."/>
            <person name="Coutinho P.M."/>
            <person name="Henrissat B."/>
            <person name="Martin F."/>
            <person name="Thomas P.D."/>
            <person name="Tyler B.M."/>
            <person name="De Vries R.P."/>
            <person name="Kamoun S."/>
            <person name="Yandell M."/>
            <person name="Tisserat N."/>
            <person name="Buell C.R."/>
        </authorList>
    </citation>
    <scope>NUCLEOTIDE SEQUENCE</scope>
    <source>
        <strain evidence="11">DAOM:BR144</strain>
    </source>
</reference>
<evidence type="ECO:0000256" key="5">
    <source>
        <dbReference type="ARBA" id="ARBA00023132"/>
    </source>
</evidence>
<dbReference type="PROSITE" id="PS50053">
    <property type="entry name" value="UBIQUITIN_2"/>
    <property type="match status" value="1"/>
</dbReference>
<keyword evidence="4 7" id="KW-0811">Translocation</keyword>
<comment type="subunit">
    <text evidence="7">Part of the nuclear pore complex (NPC).</text>
</comment>
<feature type="domain" description="Ubiquitin-like" evidence="9">
    <location>
        <begin position="152"/>
        <end position="212"/>
    </location>
</feature>
<keyword evidence="3" id="KW-0653">Protein transport</keyword>
<dbReference type="AlphaFoldDB" id="K3WKE9"/>
<proteinExistence type="inferred from homology"/>
<keyword evidence="11" id="KW-1185">Reference proteome</keyword>
<dbReference type="GO" id="GO:0031965">
    <property type="term" value="C:nuclear membrane"/>
    <property type="evidence" value="ECO:0007669"/>
    <property type="project" value="UniProtKB-SubCell"/>
</dbReference>
<dbReference type="GO" id="GO:0006606">
    <property type="term" value="P:protein import into nucleus"/>
    <property type="evidence" value="ECO:0007669"/>
    <property type="project" value="TreeGrafter"/>
</dbReference>
<evidence type="ECO:0000313" key="10">
    <source>
        <dbReference type="EnsemblProtists" id="PYU1_T005441"/>
    </source>
</evidence>
<keyword evidence="5 7" id="KW-0906">Nuclear pore complex</keyword>
<accession>K3WKE9</accession>
<comment type="subcellular location">
    <subcellularLocation>
        <location evidence="7">Nucleus</location>
        <location evidence="7">Nuclear pore complex</location>
    </subcellularLocation>
    <subcellularLocation>
        <location evidence="7">Nucleus membrane</location>
    </subcellularLocation>
</comment>
<dbReference type="Gene3D" id="1.10.3450.20">
    <property type="match status" value="1"/>
</dbReference>
<dbReference type="GO" id="GO:0000973">
    <property type="term" value="P:post-transcriptional tethering of RNA polymerase II gene DNA at nuclear periphery"/>
    <property type="evidence" value="ECO:0007669"/>
    <property type="project" value="TreeGrafter"/>
</dbReference>
<dbReference type="EMBL" id="GL376633">
    <property type="status" value="NOT_ANNOTATED_CDS"/>
    <property type="molecule type" value="Genomic_DNA"/>
</dbReference>
<dbReference type="STRING" id="431595.K3WKE9"/>
<keyword evidence="1 7" id="KW-0813">Transport</keyword>